<keyword evidence="1" id="KW-0812">Transmembrane</keyword>
<protein>
    <recommendedName>
        <fullName evidence="2">RNase H type-1 domain-containing protein</fullName>
    </recommendedName>
</protein>
<evidence type="ECO:0000313" key="3">
    <source>
        <dbReference type="EMBL" id="KAK7282197.1"/>
    </source>
</evidence>
<evidence type="ECO:0000259" key="2">
    <source>
        <dbReference type="Pfam" id="PF13456"/>
    </source>
</evidence>
<dbReference type="CDD" id="cd06222">
    <property type="entry name" value="RNase_H_like"/>
    <property type="match status" value="1"/>
</dbReference>
<dbReference type="InterPro" id="IPR052929">
    <property type="entry name" value="RNase_H-like_EbsB-rel"/>
</dbReference>
<feature type="domain" description="RNase H type-1" evidence="2">
    <location>
        <begin position="144"/>
        <end position="243"/>
    </location>
</feature>
<dbReference type="AlphaFoldDB" id="A0AAN9FT81"/>
<keyword evidence="1" id="KW-1133">Transmembrane helix</keyword>
<dbReference type="InterPro" id="IPR044730">
    <property type="entry name" value="RNase_H-like_dom_plant"/>
</dbReference>
<keyword evidence="4" id="KW-1185">Reference proteome</keyword>
<sequence>MWNLTRDGVYSVKSGYQVAWRKFAHLFLRPRIRLTGCIGSYYGMRPPSLSQRSWRFRLVWISCQLTHLSAQEVSMWILAAQGVGSIGRQRSMRWSRALTHVLLGLLLALVLHILVARRALATVSSHCFYLRGIKRLLVLPRRQRNRRGVIFRDRLGTPLVVATHVIPDVLDPLMAEALMLKWAVDIAFQLGFSSIVFKTDCLAVQQEWYRNSPNLSYWSDVIRGAKHDSSHFDDCSFQFVSRNSDFLFKS</sequence>
<evidence type="ECO:0000256" key="1">
    <source>
        <dbReference type="SAM" id="Phobius"/>
    </source>
</evidence>
<dbReference type="Proteomes" id="UP001372338">
    <property type="component" value="Unassembled WGS sequence"/>
</dbReference>
<dbReference type="Pfam" id="PF13456">
    <property type="entry name" value="RVT_3"/>
    <property type="match status" value="1"/>
</dbReference>
<organism evidence="3 4">
    <name type="scientific">Crotalaria pallida</name>
    <name type="common">Smooth rattlebox</name>
    <name type="synonym">Crotalaria striata</name>
    <dbReference type="NCBI Taxonomy" id="3830"/>
    <lineage>
        <taxon>Eukaryota</taxon>
        <taxon>Viridiplantae</taxon>
        <taxon>Streptophyta</taxon>
        <taxon>Embryophyta</taxon>
        <taxon>Tracheophyta</taxon>
        <taxon>Spermatophyta</taxon>
        <taxon>Magnoliopsida</taxon>
        <taxon>eudicotyledons</taxon>
        <taxon>Gunneridae</taxon>
        <taxon>Pentapetalae</taxon>
        <taxon>rosids</taxon>
        <taxon>fabids</taxon>
        <taxon>Fabales</taxon>
        <taxon>Fabaceae</taxon>
        <taxon>Papilionoideae</taxon>
        <taxon>50 kb inversion clade</taxon>
        <taxon>genistoids sensu lato</taxon>
        <taxon>core genistoids</taxon>
        <taxon>Crotalarieae</taxon>
        <taxon>Crotalaria</taxon>
    </lineage>
</organism>
<feature type="transmembrane region" description="Helical" evidence="1">
    <location>
        <begin position="97"/>
        <end position="115"/>
    </location>
</feature>
<comment type="caution">
    <text evidence="3">The sequence shown here is derived from an EMBL/GenBank/DDBJ whole genome shotgun (WGS) entry which is preliminary data.</text>
</comment>
<evidence type="ECO:0000313" key="4">
    <source>
        <dbReference type="Proteomes" id="UP001372338"/>
    </source>
</evidence>
<keyword evidence="1" id="KW-0472">Membrane</keyword>
<name>A0AAN9FT81_CROPI</name>
<accession>A0AAN9FT81</accession>
<dbReference type="InterPro" id="IPR002156">
    <property type="entry name" value="RNaseH_domain"/>
</dbReference>
<proteinExistence type="predicted"/>
<gene>
    <name evidence="3" type="ORF">RIF29_10802</name>
</gene>
<dbReference type="GO" id="GO:0004523">
    <property type="term" value="F:RNA-DNA hybrid ribonuclease activity"/>
    <property type="evidence" value="ECO:0007669"/>
    <property type="project" value="InterPro"/>
</dbReference>
<dbReference type="GO" id="GO:0003676">
    <property type="term" value="F:nucleic acid binding"/>
    <property type="evidence" value="ECO:0007669"/>
    <property type="project" value="InterPro"/>
</dbReference>
<dbReference type="PANTHER" id="PTHR47074:SF48">
    <property type="entry name" value="POLYNUCLEOTIDYL TRANSFERASE, RIBONUCLEASE H-LIKE SUPERFAMILY PROTEIN"/>
    <property type="match status" value="1"/>
</dbReference>
<dbReference type="EMBL" id="JAYWIO010000002">
    <property type="protein sequence ID" value="KAK7282197.1"/>
    <property type="molecule type" value="Genomic_DNA"/>
</dbReference>
<dbReference type="PANTHER" id="PTHR47074">
    <property type="entry name" value="BNAC02G40300D PROTEIN"/>
    <property type="match status" value="1"/>
</dbReference>
<reference evidence="3 4" key="1">
    <citation type="submission" date="2024-01" db="EMBL/GenBank/DDBJ databases">
        <title>The genomes of 5 underutilized Papilionoideae crops provide insights into root nodulation and disease resistanc.</title>
        <authorList>
            <person name="Yuan L."/>
        </authorList>
    </citation>
    <scope>NUCLEOTIDE SEQUENCE [LARGE SCALE GENOMIC DNA]</scope>
    <source>
        <strain evidence="3">ZHUSHIDOU_FW_LH</strain>
        <tissue evidence="3">Leaf</tissue>
    </source>
</reference>